<feature type="binding site" evidence="8">
    <location>
        <position position="25"/>
    </location>
    <ligand>
        <name>substrate</name>
    </ligand>
</feature>
<feature type="binding site" evidence="8">
    <location>
        <begin position="35"/>
        <end position="37"/>
    </location>
    <ligand>
        <name>S-adenosyl-L-methionine</name>
        <dbReference type="ChEBI" id="CHEBI:59789"/>
    </ligand>
</feature>
<dbReference type="EMBL" id="JAPDDS010000011">
    <property type="protein sequence ID" value="MCW1886732.1"/>
    <property type="molecule type" value="Genomic_DNA"/>
</dbReference>
<evidence type="ECO:0000256" key="1">
    <source>
        <dbReference type="ARBA" id="ARBA00022485"/>
    </source>
</evidence>
<organism evidence="10 11">
    <name type="scientific">Luteolibacter flavescens</name>
    <dbReference type="NCBI Taxonomy" id="1859460"/>
    <lineage>
        <taxon>Bacteria</taxon>
        <taxon>Pseudomonadati</taxon>
        <taxon>Verrucomicrobiota</taxon>
        <taxon>Verrucomicrobiia</taxon>
        <taxon>Verrucomicrobiales</taxon>
        <taxon>Verrucomicrobiaceae</taxon>
        <taxon>Luteolibacter</taxon>
    </lineage>
</organism>
<comment type="caution">
    <text evidence="10">The sequence shown here is derived from an EMBL/GenBank/DDBJ whole genome shotgun (WGS) entry which is preliminary data.</text>
</comment>
<dbReference type="CDD" id="cd01335">
    <property type="entry name" value="Radical_SAM"/>
    <property type="match status" value="1"/>
</dbReference>
<dbReference type="Proteomes" id="UP001207930">
    <property type="component" value="Unassembled WGS sequence"/>
</dbReference>
<dbReference type="PANTHER" id="PTHR42836">
    <property type="entry name" value="7-CARBOXY-7-DEAZAGUANINE SYNTHASE"/>
    <property type="match status" value="1"/>
</dbReference>
<comment type="cofactor">
    <cofactor evidence="8">
        <name>[4Fe-4S] cluster</name>
        <dbReference type="ChEBI" id="CHEBI:49883"/>
    </cofactor>
    <text evidence="8">Binds 1 [4Fe-4S] cluster. The cluster is coordinated with 3 cysteines and an exchangeable S-adenosyl-L-methionine.</text>
</comment>
<dbReference type="PIRSF" id="PIRSF000370">
    <property type="entry name" value="QueE"/>
    <property type="match status" value="1"/>
</dbReference>
<evidence type="ECO:0000256" key="8">
    <source>
        <dbReference type="HAMAP-Rule" id="MF_00917"/>
    </source>
</evidence>
<dbReference type="PROSITE" id="PS51918">
    <property type="entry name" value="RADICAL_SAM"/>
    <property type="match status" value="1"/>
</dbReference>
<gene>
    <name evidence="8" type="primary">queE</name>
    <name evidence="10" type="ORF">OKA04_18480</name>
</gene>
<evidence type="ECO:0000256" key="2">
    <source>
        <dbReference type="ARBA" id="ARBA00022691"/>
    </source>
</evidence>
<comment type="similarity">
    <text evidence="8">Belongs to the radical SAM superfamily. 7-carboxy-7-deazaguanine synthase family.</text>
</comment>
<evidence type="ECO:0000313" key="11">
    <source>
        <dbReference type="Proteomes" id="UP001207930"/>
    </source>
</evidence>
<comment type="cofactor">
    <cofactor evidence="8">
        <name>S-adenosyl-L-methionine</name>
        <dbReference type="ChEBI" id="CHEBI:59789"/>
    </cofactor>
    <text evidence="8">Binds 1 S-adenosyl-L-methionine per subunit.</text>
</comment>
<dbReference type="InterPro" id="IPR007197">
    <property type="entry name" value="rSAM"/>
</dbReference>
<keyword evidence="11" id="KW-1185">Reference proteome</keyword>
<evidence type="ECO:0000256" key="7">
    <source>
        <dbReference type="ARBA" id="ARBA00023239"/>
    </source>
</evidence>
<dbReference type="HAMAP" id="MF_00917">
    <property type="entry name" value="QueE"/>
    <property type="match status" value="1"/>
</dbReference>
<evidence type="ECO:0000256" key="6">
    <source>
        <dbReference type="ARBA" id="ARBA00023014"/>
    </source>
</evidence>
<comment type="caution">
    <text evidence="8">Lacks conserved residue(s) required for the propagation of feature annotation.</text>
</comment>
<reference evidence="10 11" key="1">
    <citation type="submission" date="2022-10" db="EMBL/GenBank/DDBJ databases">
        <title>Luteolibacter flavescens strain MCCC 1K03193, whole genome shotgun sequencing project.</title>
        <authorList>
            <person name="Zhao G."/>
            <person name="Shen L."/>
        </authorList>
    </citation>
    <scope>NUCLEOTIDE SEQUENCE [LARGE SCALE GENOMIC DNA]</scope>
    <source>
        <strain evidence="10 11">MCCC 1K03193</strain>
    </source>
</reference>
<feature type="binding site" evidence="8">
    <location>
        <begin position="115"/>
        <end position="117"/>
    </location>
    <ligand>
        <name>S-adenosyl-L-methionine</name>
        <dbReference type="ChEBI" id="CHEBI:59789"/>
    </ligand>
</feature>
<evidence type="ECO:0000259" key="9">
    <source>
        <dbReference type="PROSITE" id="PS51918"/>
    </source>
</evidence>
<evidence type="ECO:0000256" key="3">
    <source>
        <dbReference type="ARBA" id="ARBA00022723"/>
    </source>
</evidence>
<feature type="binding site" evidence="8">
    <location>
        <position position="36"/>
    </location>
    <ligand>
        <name>[4Fe-4S] cluster</name>
        <dbReference type="ChEBI" id="CHEBI:49883"/>
        <note>4Fe-4S-S-AdoMet</note>
    </ligand>
</feature>
<dbReference type="InterPro" id="IPR024924">
    <property type="entry name" value="7-CO-7-deazaguanine_synth-like"/>
</dbReference>
<feature type="binding site" evidence="8">
    <location>
        <position position="38"/>
    </location>
    <ligand>
        <name>Mg(2+)</name>
        <dbReference type="ChEBI" id="CHEBI:18420"/>
    </ligand>
</feature>
<keyword evidence="2 8" id="KW-0949">S-adenosyl-L-methionine</keyword>
<keyword evidence="7 8" id="KW-0456">Lyase</keyword>
<keyword evidence="1 8" id="KW-0004">4Fe-4S</keyword>
<feature type="binding site" evidence="8">
    <location>
        <begin position="10"/>
        <end position="12"/>
    </location>
    <ligand>
        <name>substrate</name>
    </ligand>
</feature>
<feature type="binding site" evidence="8">
    <location>
        <position position="29"/>
    </location>
    <ligand>
        <name>[4Fe-4S] cluster</name>
        <dbReference type="ChEBI" id="CHEBI:49883"/>
        <note>4Fe-4S-S-AdoMet</note>
    </ligand>
</feature>
<keyword evidence="8" id="KW-0671">Queuosine biosynthesis</keyword>
<keyword evidence="5 8" id="KW-0408">Iron</keyword>
<keyword evidence="6 8" id="KW-0411">Iron-sulfur</keyword>
<keyword evidence="3 8" id="KW-0479">Metal-binding</keyword>
<sequence>MRISEIFYSVQGEGTLTGVPSVFIRTSGCNLRCSWCDTPYASWNPEGRDWTTEEILREVAKHPAGHVVLTGGEPMVAGGIHDLAGTLRATGKHITIETAGTVAPAGIACDLASLSPKLRNSTPTEEKAGKAWAGRHEKTRFQPEVLASWVRDYDCQMKFVVSDPSDVVEIDQVIQQVGNGIPPWKIQLMPEGIDPGTLNSRRDWILGLCLKRGFRFCQRLHIELFGNTRGT</sequence>
<evidence type="ECO:0000256" key="5">
    <source>
        <dbReference type="ARBA" id="ARBA00023004"/>
    </source>
</evidence>
<dbReference type="SFLD" id="SFLDS00029">
    <property type="entry name" value="Radical_SAM"/>
    <property type="match status" value="1"/>
</dbReference>
<comment type="pathway">
    <text evidence="8">Purine metabolism; 7-cyano-7-deazaguanine biosynthesis.</text>
</comment>
<evidence type="ECO:0000313" key="10">
    <source>
        <dbReference type="EMBL" id="MCW1886732.1"/>
    </source>
</evidence>
<feature type="binding site" evidence="8">
    <location>
        <position position="70"/>
    </location>
    <ligand>
        <name>substrate</name>
    </ligand>
</feature>
<dbReference type="Pfam" id="PF04055">
    <property type="entry name" value="Radical_SAM"/>
    <property type="match status" value="1"/>
</dbReference>
<dbReference type="InterPro" id="IPR013785">
    <property type="entry name" value="Aldolase_TIM"/>
</dbReference>
<dbReference type="Gene3D" id="3.20.20.70">
    <property type="entry name" value="Aldolase class I"/>
    <property type="match status" value="1"/>
</dbReference>
<dbReference type="SUPFAM" id="SSF102114">
    <property type="entry name" value="Radical SAM enzymes"/>
    <property type="match status" value="1"/>
</dbReference>
<comment type="function">
    <text evidence="8">Catalyzes the complex heterocyclic radical-mediated conversion of 6-carboxy-5,6,7,8-tetrahydropterin (CPH4) to 7-carboxy-7-deazaguanine (CDG), a step common to the biosynthetic pathways of all 7-deazapurine-containing compounds.</text>
</comment>
<feature type="domain" description="Radical SAM core" evidence="9">
    <location>
        <begin position="16"/>
        <end position="227"/>
    </location>
</feature>
<name>A0ABT3FTE2_9BACT</name>
<comment type="subunit">
    <text evidence="8">Homodimer.</text>
</comment>
<evidence type="ECO:0000256" key="4">
    <source>
        <dbReference type="ARBA" id="ARBA00022842"/>
    </source>
</evidence>
<dbReference type="InterPro" id="IPR058240">
    <property type="entry name" value="rSAM_sf"/>
</dbReference>
<proteinExistence type="inferred from homology"/>
<dbReference type="PANTHER" id="PTHR42836:SF1">
    <property type="entry name" value="7-CARBOXY-7-DEAZAGUANINE SYNTHASE"/>
    <property type="match status" value="1"/>
</dbReference>
<comment type="cofactor">
    <cofactor evidence="8">
        <name>Mg(2+)</name>
        <dbReference type="ChEBI" id="CHEBI:18420"/>
    </cofactor>
</comment>
<protein>
    <recommendedName>
        <fullName evidence="8">7-carboxy-7-deazaguanine synthase</fullName>
        <shortName evidence="8">CDG synthase</shortName>
        <ecNumber evidence="8">4.3.99.3</ecNumber>
    </recommendedName>
    <alternativeName>
        <fullName evidence="8">Queuosine biosynthesis protein QueE</fullName>
    </alternativeName>
</protein>
<comment type="catalytic activity">
    <reaction evidence="8">
        <text>6-carboxy-5,6,7,8-tetrahydropterin + H(+) = 7-carboxy-7-carbaguanine + NH4(+)</text>
        <dbReference type="Rhea" id="RHEA:27974"/>
        <dbReference type="ChEBI" id="CHEBI:15378"/>
        <dbReference type="ChEBI" id="CHEBI:28938"/>
        <dbReference type="ChEBI" id="CHEBI:61032"/>
        <dbReference type="ChEBI" id="CHEBI:61036"/>
        <dbReference type="EC" id="4.3.99.3"/>
    </reaction>
</comment>
<dbReference type="RefSeq" id="WP_264502687.1">
    <property type="nucleotide sequence ID" value="NZ_JAPDDS010000011.1"/>
</dbReference>
<feature type="binding site" evidence="8">
    <location>
        <position position="33"/>
    </location>
    <ligand>
        <name>[4Fe-4S] cluster</name>
        <dbReference type="ChEBI" id="CHEBI:49883"/>
        <note>4Fe-4S-S-AdoMet</note>
    </ligand>
</feature>
<accession>A0ABT3FTE2</accession>
<feature type="binding site" evidence="8">
    <location>
        <position position="72"/>
    </location>
    <ligand>
        <name>S-adenosyl-L-methionine</name>
        <dbReference type="ChEBI" id="CHEBI:59789"/>
    </ligand>
</feature>
<keyword evidence="4 8" id="KW-0460">Magnesium</keyword>
<dbReference type="EC" id="4.3.99.3" evidence="8"/>